<dbReference type="SUPFAM" id="SSF88723">
    <property type="entry name" value="PIN domain-like"/>
    <property type="match status" value="1"/>
</dbReference>
<keyword evidence="9" id="KW-1185">Reference proteome</keyword>
<dbReference type="InterPro" id="IPR051619">
    <property type="entry name" value="TypeII_TA_RNase_PINc/VapC"/>
</dbReference>
<dbReference type="Gene3D" id="3.40.50.1010">
    <property type="entry name" value="5'-nuclease"/>
    <property type="match status" value="1"/>
</dbReference>
<dbReference type="EC" id="3.1.-.-" evidence="6"/>
<comment type="cofactor">
    <cofactor evidence="6">
        <name>Mg(2+)</name>
        <dbReference type="ChEBI" id="CHEBI:18420"/>
    </cofactor>
</comment>
<evidence type="ECO:0000313" key="8">
    <source>
        <dbReference type="EMBL" id="MBS0022922.1"/>
    </source>
</evidence>
<keyword evidence="5 6" id="KW-0460">Magnesium</keyword>
<evidence type="ECO:0000256" key="5">
    <source>
        <dbReference type="ARBA" id="ARBA00022842"/>
    </source>
</evidence>
<dbReference type="HAMAP" id="MF_00265">
    <property type="entry name" value="VapC_Nob1"/>
    <property type="match status" value="1"/>
</dbReference>
<comment type="function">
    <text evidence="6">Toxic component of a toxin-antitoxin (TA) system. An RNase.</text>
</comment>
<dbReference type="InterPro" id="IPR022907">
    <property type="entry name" value="VapC_family"/>
</dbReference>
<evidence type="ECO:0000256" key="4">
    <source>
        <dbReference type="ARBA" id="ARBA00022801"/>
    </source>
</evidence>
<dbReference type="InterPro" id="IPR029060">
    <property type="entry name" value="PIN-like_dom_sf"/>
</dbReference>
<feature type="domain" description="PIN" evidence="7">
    <location>
        <begin position="2"/>
        <end position="119"/>
    </location>
</feature>
<dbReference type="PANTHER" id="PTHR35901:SF1">
    <property type="entry name" value="EXONUCLEASE VAPC9"/>
    <property type="match status" value="1"/>
</dbReference>
<dbReference type="Proteomes" id="UP000678243">
    <property type="component" value="Unassembled WGS sequence"/>
</dbReference>
<keyword evidence="6" id="KW-0800">Toxin</keyword>
<evidence type="ECO:0000313" key="9">
    <source>
        <dbReference type="Proteomes" id="UP000678243"/>
    </source>
</evidence>
<dbReference type="InterPro" id="IPR002716">
    <property type="entry name" value="PIN_dom"/>
</dbReference>
<evidence type="ECO:0000256" key="6">
    <source>
        <dbReference type="HAMAP-Rule" id="MF_00265"/>
    </source>
</evidence>
<gene>
    <name evidence="6" type="primary">vapC</name>
    <name evidence="8" type="ORF">KE274_02235</name>
</gene>
<dbReference type="EMBL" id="JAGTUK010000001">
    <property type="protein sequence ID" value="MBS0022922.1"/>
    <property type="molecule type" value="Genomic_DNA"/>
</dbReference>
<dbReference type="InterPro" id="IPR044153">
    <property type="entry name" value="PIN_Pae0151-like"/>
</dbReference>
<dbReference type="PANTHER" id="PTHR35901">
    <property type="entry name" value="RIBONUCLEASE VAPC3"/>
    <property type="match status" value="1"/>
</dbReference>
<keyword evidence="1 6" id="KW-1277">Toxin-antitoxin system</keyword>
<evidence type="ECO:0000256" key="2">
    <source>
        <dbReference type="ARBA" id="ARBA00022722"/>
    </source>
</evidence>
<proteinExistence type="inferred from homology"/>
<sequence length="128" mass="13025">MIVVDVSIVVDLLCSATSTGPLAARLADETLLAPDLMPVEVASALRGLARGGVLGDAAMDAAATGLALLPVDLHSTLPLVPRIVELRANLTAYDASYVALAALAGCPLLTHDRRLARAAAGQCAVETL</sequence>
<keyword evidence="4 6" id="KW-0378">Hydrolase</keyword>
<organism evidence="8 9">
    <name type="scientific">Microbacterium paraoxydans</name>
    <dbReference type="NCBI Taxonomy" id="199592"/>
    <lineage>
        <taxon>Bacteria</taxon>
        <taxon>Bacillati</taxon>
        <taxon>Actinomycetota</taxon>
        <taxon>Actinomycetes</taxon>
        <taxon>Micrococcales</taxon>
        <taxon>Microbacteriaceae</taxon>
        <taxon>Microbacterium</taxon>
    </lineage>
</organism>
<evidence type="ECO:0000256" key="1">
    <source>
        <dbReference type="ARBA" id="ARBA00022649"/>
    </source>
</evidence>
<feature type="binding site" evidence="6">
    <location>
        <position position="94"/>
    </location>
    <ligand>
        <name>Mg(2+)</name>
        <dbReference type="ChEBI" id="CHEBI:18420"/>
    </ligand>
</feature>
<feature type="binding site" evidence="6">
    <location>
        <position position="5"/>
    </location>
    <ligand>
        <name>Mg(2+)</name>
        <dbReference type="ChEBI" id="CHEBI:18420"/>
    </ligand>
</feature>
<comment type="caution">
    <text evidence="8">The sequence shown here is derived from an EMBL/GenBank/DDBJ whole genome shotgun (WGS) entry which is preliminary data.</text>
</comment>
<name>A0ABS5IKV2_9MICO</name>
<keyword evidence="2 6" id="KW-0540">Nuclease</keyword>
<reference evidence="8 9" key="1">
    <citation type="submission" date="2021-04" db="EMBL/GenBank/DDBJ databases">
        <title>Whole genome analysis of root endophytic bacterium Microbacterium paraoxydans ku-mp colonizing RP-bio226 rice variety.</title>
        <authorList>
            <person name="Ulaganathan K."/>
            <person name="Latha B."/>
        </authorList>
    </citation>
    <scope>NUCLEOTIDE SEQUENCE [LARGE SCALE GENOMIC DNA]</scope>
    <source>
        <strain evidence="9">ku-mp</strain>
    </source>
</reference>
<evidence type="ECO:0000259" key="7">
    <source>
        <dbReference type="Pfam" id="PF01850"/>
    </source>
</evidence>
<dbReference type="RefSeq" id="WP_211540815.1">
    <property type="nucleotide sequence ID" value="NZ_JAGTUK010000001.1"/>
</dbReference>
<keyword evidence="3 6" id="KW-0479">Metal-binding</keyword>
<protein>
    <recommendedName>
        <fullName evidence="6">Ribonuclease VapC</fullName>
        <shortName evidence="6">RNase VapC</shortName>
        <ecNumber evidence="6">3.1.-.-</ecNumber>
    </recommendedName>
    <alternativeName>
        <fullName evidence="6">Toxin VapC</fullName>
    </alternativeName>
</protein>
<evidence type="ECO:0000256" key="3">
    <source>
        <dbReference type="ARBA" id="ARBA00022723"/>
    </source>
</evidence>
<dbReference type="Pfam" id="PF01850">
    <property type="entry name" value="PIN"/>
    <property type="match status" value="1"/>
</dbReference>
<accession>A0ABS5IKV2</accession>
<comment type="similarity">
    <text evidence="6">Belongs to the PINc/VapC protein family.</text>
</comment>
<dbReference type="CDD" id="cd09873">
    <property type="entry name" value="PIN_Pae0151-like"/>
    <property type="match status" value="1"/>
</dbReference>